<keyword evidence="1" id="KW-0812">Transmembrane</keyword>
<reference evidence="3" key="1">
    <citation type="journal article" date="2019" name="Int. J. Syst. Evol. Microbiol.">
        <title>The Global Catalogue of Microorganisms (GCM) 10K type strain sequencing project: providing services to taxonomists for standard genome sequencing and annotation.</title>
        <authorList>
            <consortium name="The Broad Institute Genomics Platform"/>
            <consortium name="The Broad Institute Genome Sequencing Center for Infectious Disease"/>
            <person name="Wu L."/>
            <person name="Ma J."/>
        </authorList>
    </citation>
    <scope>NUCLEOTIDE SEQUENCE [LARGE SCALE GENOMIC DNA]</scope>
    <source>
        <strain evidence="3">CGMCC 1.15461</strain>
    </source>
</reference>
<organism evidence="2 3">
    <name type="scientific">Flavobacterium suaedae</name>
    <dbReference type="NCBI Taxonomy" id="1767027"/>
    <lineage>
        <taxon>Bacteria</taxon>
        <taxon>Pseudomonadati</taxon>
        <taxon>Bacteroidota</taxon>
        <taxon>Flavobacteriia</taxon>
        <taxon>Flavobacteriales</taxon>
        <taxon>Flavobacteriaceae</taxon>
        <taxon>Flavobacterium</taxon>
    </lineage>
</organism>
<keyword evidence="1" id="KW-1133">Transmembrane helix</keyword>
<evidence type="ECO:0000256" key="1">
    <source>
        <dbReference type="SAM" id="Phobius"/>
    </source>
</evidence>
<keyword evidence="1" id="KW-0472">Membrane</keyword>
<dbReference type="EMBL" id="BMJE01000001">
    <property type="protein sequence ID" value="GGB64777.1"/>
    <property type="molecule type" value="Genomic_DNA"/>
</dbReference>
<dbReference type="Proteomes" id="UP000615760">
    <property type="component" value="Unassembled WGS sequence"/>
</dbReference>
<proteinExistence type="predicted"/>
<feature type="transmembrane region" description="Helical" evidence="1">
    <location>
        <begin position="192"/>
        <end position="213"/>
    </location>
</feature>
<evidence type="ECO:0000313" key="3">
    <source>
        <dbReference type="Proteomes" id="UP000615760"/>
    </source>
</evidence>
<keyword evidence="3" id="KW-1185">Reference proteome</keyword>
<evidence type="ECO:0000313" key="2">
    <source>
        <dbReference type="EMBL" id="GGB64777.1"/>
    </source>
</evidence>
<comment type="caution">
    <text evidence="2">The sequence shown here is derived from an EMBL/GenBank/DDBJ whole genome shotgun (WGS) entry which is preliminary data.</text>
</comment>
<name>A0ABQ1JCB6_9FLAO</name>
<protein>
    <submittedName>
        <fullName evidence="2">Uncharacterized protein</fullName>
    </submittedName>
</protein>
<sequence length="215" mass="25134">MPLEADTVDNFSGLLEGSYKFLDESDKQKDSIGRLKIIKDKNVYKIYDWKKAKDNPETVGSKKLLFQLDFDTKTFYDYRAKEDVAKSSFILKKLKNTFFINIYIYNSEANKGMWHLYAIEIEGNLMTFIQFTYDKSLEDNFKLTRVGDNKYSDYIVSVTDDELFSLINSSTKAITRSHFMKEPEPENYLNKYLIIGTAFIGVLLIILFIYRAVKK</sequence>
<gene>
    <name evidence="2" type="ORF">GCM10007424_00860</name>
</gene>
<accession>A0ABQ1JCB6</accession>